<name>A0A2G9U318_TELCI</name>
<dbReference type="Pfam" id="PF04685">
    <property type="entry name" value="DUF608"/>
    <property type="match status" value="1"/>
</dbReference>
<dbReference type="SUPFAM" id="SSF48208">
    <property type="entry name" value="Six-hairpin glycosidases"/>
    <property type="match status" value="1"/>
</dbReference>
<dbReference type="Gene3D" id="1.50.10.10">
    <property type="match status" value="1"/>
</dbReference>
<dbReference type="GO" id="GO:0008422">
    <property type="term" value="F:beta-glucosidase activity"/>
    <property type="evidence" value="ECO:0007669"/>
    <property type="project" value="TreeGrafter"/>
</dbReference>
<proteinExistence type="predicted"/>
<dbReference type="AlphaFoldDB" id="A0A2G9U318"/>
<dbReference type="PANTHER" id="PTHR12654:SF2">
    <property type="entry name" value="NON-LYSOSOMAL GLUCOSYLCERAMIDASE"/>
    <property type="match status" value="1"/>
</dbReference>
<feature type="domain" description="Glycosyl-hydrolase family 116 catalytic region" evidence="2">
    <location>
        <begin position="217"/>
        <end position="585"/>
    </location>
</feature>
<accession>A0A2G9U318</accession>
<reference evidence="3 4" key="1">
    <citation type="submission" date="2015-09" db="EMBL/GenBank/DDBJ databases">
        <title>Draft genome of the parasitic nematode Teladorsagia circumcincta isolate WARC Sus (inbred).</title>
        <authorList>
            <person name="Mitreva M."/>
        </authorList>
    </citation>
    <scope>NUCLEOTIDE SEQUENCE [LARGE SCALE GENOMIC DNA]</scope>
    <source>
        <strain evidence="3 4">S</strain>
    </source>
</reference>
<dbReference type="Proteomes" id="UP000230423">
    <property type="component" value="Unassembled WGS sequence"/>
</dbReference>
<dbReference type="PANTHER" id="PTHR12654">
    <property type="entry name" value="BILE ACID BETA-GLUCOSIDASE-RELATED"/>
    <property type="match status" value="1"/>
</dbReference>
<dbReference type="GO" id="GO:0005975">
    <property type="term" value="P:carbohydrate metabolic process"/>
    <property type="evidence" value="ECO:0007669"/>
    <property type="project" value="InterPro"/>
</dbReference>
<organism evidence="3 4">
    <name type="scientific">Teladorsagia circumcincta</name>
    <name type="common">Brown stomach worm</name>
    <name type="synonym">Ostertagia circumcincta</name>
    <dbReference type="NCBI Taxonomy" id="45464"/>
    <lineage>
        <taxon>Eukaryota</taxon>
        <taxon>Metazoa</taxon>
        <taxon>Ecdysozoa</taxon>
        <taxon>Nematoda</taxon>
        <taxon>Chromadorea</taxon>
        <taxon>Rhabditida</taxon>
        <taxon>Rhabditina</taxon>
        <taxon>Rhabditomorpha</taxon>
        <taxon>Strongyloidea</taxon>
        <taxon>Trichostrongylidae</taxon>
        <taxon>Teladorsagia</taxon>
    </lineage>
</organism>
<keyword evidence="4" id="KW-1185">Reference proteome</keyword>
<dbReference type="OrthoDB" id="730489at2759"/>
<gene>
    <name evidence="3" type="ORF">TELCIR_13790</name>
</gene>
<dbReference type="InterPro" id="IPR052566">
    <property type="entry name" value="Non-lysos_glucosylceramidase"/>
</dbReference>
<evidence type="ECO:0000313" key="3">
    <source>
        <dbReference type="EMBL" id="PIO64575.1"/>
    </source>
</evidence>
<evidence type="ECO:0000259" key="2">
    <source>
        <dbReference type="Pfam" id="PF04685"/>
    </source>
</evidence>
<protein>
    <recommendedName>
        <fullName evidence="2">Glycosyl-hydrolase family 116 catalytic region domain-containing protein</fullName>
    </recommendedName>
</protein>
<dbReference type="EMBL" id="KZ349774">
    <property type="protein sequence ID" value="PIO64575.1"/>
    <property type="molecule type" value="Genomic_DNA"/>
</dbReference>
<feature type="region of interest" description="Disordered" evidence="1">
    <location>
        <begin position="627"/>
        <end position="661"/>
    </location>
</feature>
<evidence type="ECO:0000256" key="1">
    <source>
        <dbReference type="SAM" id="MobiDB-lite"/>
    </source>
</evidence>
<evidence type="ECO:0000313" key="4">
    <source>
        <dbReference type="Proteomes" id="UP000230423"/>
    </source>
</evidence>
<feature type="compositionally biased region" description="Low complexity" evidence="1">
    <location>
        <begin position="639"/>
        <end position="661"/>
    </location>
</feature>
<dbReference type="InterPro" id="IPR006775">
    <property type="entry name" value="GH116_catalytic"/>
</dbReference>
<sequence length="661" mass="74997">MVCPAMIAARLKHRQKVKECSVKDQARIGYQQVEIEYWSKTLSQNEHHQECSAKVLAPEFQKCTRNWTEPKLAHLRGDFREHRDCLGRSVENLPMSGVTLAHTISQLPCTYGLATSSDPSSRSQISVCHRFDPSKSGSAVWASLLESGDLPVQLSSGKFGIRTNGLFKTENYYGVSLLIPTGVILDSSTLWFEFDDNWSKIETHLSGYTTSLMRKYGRFGYLESWEYRMVNTYDVHFYASFALAQLWPNIELTVQAEFTDHIEHSVDTNITFHMEGDVARLKTSSRVPHDLGNPADEPWLCTNAYVMHDTGKWKDLNLKYVLTSWRDHVALPRLPGDNTFLEHAWPAVQKLMSEALQEWDKDSDGMIENFGKADQTYDAWRMEGVSAYCGSLWLASLRVAAEMARTLGYAESEKLYMTTLGRAKKVFIEKLWTGSYFRFCERSRSRESIMADQLCGVWFLQSVSPHLAADVLPNHMVRMALKTIYDFNVCRFAGGKMGAVNGMRPDGRVDREYIQADEVWTGVTYAVAAFLLQLGEVDKAFHTASGCYDACFERAGLQYQTPEALYETRYYRAIGYMRPLSIWAMQWAIQRHSDLNPPTLSITPVMKLRSSTQHLLTVRICEDSASEGYNTSDERDPEASSSKDTAATDSTAESFDAMCVR</sequence>
<dbReference type="InterPro" id="IPR012341">
    <property type="entry name" value="6hp_glycosidase-like_sf"/>
</dbReference>
<dbReference type="InterPro" id="IPR008928">
    <property type="entry name" value="6-hairpin_glycosidase_sf"/>
</dbReference>